<dbReference type="Proteomes" id="UP000004830">
    <property type="component" value="Unassembled WGS sequence"/>
</dbReference>
<evidence type="ECO:0000313" key="2">
    <source>
        <dbReference type="EMBL" id="EGX70433.1"/>
    </source>
</evidence>
<dbReference type="OrthoDB" id="9815602at2"/>
<dbReference type="PROSITE" id="PS51318">
    <property type="entry name" value="TAT"/>
    <property type="match status" value="1"/>
</dbReference>
<proteinExistence type="predicted"/>
<dbReference type="RefSeq" id="WP_009141457.1">
    <property type="nucleotide sequence ID" value="NZ_JH126470.1"/>
</dbReference>
<protein>
    <recommendedName>
        <fullName evidence="1">SsuA/THI5-like domain-containing protein</fullName>
    </recommendedName>
</protein>
<evidence type="ECO:0000313" key="3">
    <source>
        <dbReference type="Proteomes" id="UP000004830"/>
    </source>
</evidence>
<dbReference type="Gene3D" id="3.40.190.10">
    <property type="entry name" value="Periplasmic binding protein-like II"/>
    <property type="match status" value="2"/>
</dbReference>
<dbReference type="SUPFAM" id="SSF53850">
    <property type="entry name" value="Periplasmic binding protein-like II"/>
    <property type="match status" value="1"/>
</dbReference>
<dbReference type="PANTHER" id="PTHR30024:SF48">
    <property type="entry name" value="ABC TRANSPORTER SUBSTRATE-BINDING PROTEIN"/>
    <property type="match status" value="1"/>
</dbReference>
<dbReference type="InterPro" id="IPR006311">
    <property type="entry name" value="TAT_signal"/>
</dbReference>
<dbReference type="InterPro" id="IPR015168">
    <property type="entry name" value="SsuA/THI5"/>
</dbReference>
<dbReference type="eggNOG" id="COG0715">
    <property type="taxonomic scope" value="Bacteria"/>
</dbReference>
<dbReference type="GeneID" id="62759130"/>
<gene>
    <name evidence="2" type="ORF">HMPREF9452_01422</name>
</gene>
<name>G1WJA9_9ACTN</name>
<keyword evidence="3" id="KW-1185">Reference proteome</keyword>
<accession>G1WJA9</accession>
<dbReference type="Pfam" id="PF09084">
    <property type="entry name" value="NMT1"/>
    <property type="match status" value="1"/>
</dbReference>
<dbReference type="PROSITE" id="PS51257">
    <property type="entry name" value="PROKAR_LIPOPROTEIN"/>
    <property type="match status" value="1"/>
</dbReference>
<dbReference type="PATRIC" id="fig|742742.3.peg.1388"/>
<dbReference type="AlphaFoldDB" id="G1WJA9"/>
<dbReference type="PANTHER" id="PTHR30024">
    <property type="entry name" value="ALIPHATIC SULFONATES-BINDING PROTEIN-RELATED"/>
    <property type="match status" value="1"/>
</dbReference>
<evidence type="ECO:0000259" key="1">
    <source>
        <dbReference type="Pfam" id="PF09084"/>
    </source>
</evidence>
<organism evidence="2 3">
    <name type="scientific">Collinsella tanakaei YIT 12063</name>
    <dbReference type="NCBI Taxonomy" id="742742"/>
    <lineage>
        <taxon>Bacteria</taxon>
        <taxon>Bacillati</taxon>
        <taxon>Actinomycetota</taxon>
        <taxon>Coriobacteriia</taxon>
        <taxon>Coriobacteriales</taxon>
        <taxon>Coriobacteriaceae</taxon>
        <taxon>Collinsella</taxon>
    </lineage>
</organism>
<dbReference type="STRING" id="742742.HMPREF9452_01422"/>
<sequence length="344" mass="36343">MTVQPTKPCPTRRGFLAGAGALGAMMLAGCTNKGAVSGSAAGSGAGTGANARTVRMGTMMTEDFLPGWVAAKEQMFPASVNVEVTEFQSAQELSAAVTAGEIDMAMTDPQVSASLTAGGTPVRMRWIALGATPQQGIFGIMVGPDSAIKTADQLRGASIGVGSNTVPEYVMDKLLEIQGIGEGDFTKEEIKKMPVRFEMMTSGKVDAAALPNSLLELGKINGCTVIMNDAQDSDGQNLSQSVVVVREAFEDEEGGRDAVADVARGWDLAAQAINSDPESYRDLLIEKTNLADPLKKTYPIAEYPASAKPTCDMIQPQLDWMLARGYLKNALFFDEQTGEFGPVK</sequence>
<reference evidence="2 3" key="1">
    <citation type="submission" date="2011-06" db="EMBL/GenBank/DDBJ databases">
        <title>The Genome Sequence of Collinsella tanakaei YIT 12063.</title>
        <authorList>
            <consortium name="The Broad Institute Genome Sequencing Platform"/>
            <person name="Earl A."/>
            <person name="Ward D."/>
            <person name="Feldgarden M."/>
            <person name="Gevers D."/>
            <person name="Morotomi M."/>
            <person name="Young S.K."/>
            <person name="Zeng Q."/>
            <person name="Gargeya S."/>
            <person name="Fitzgerald M."/>
            <person name="Haas B."/>
            <person name="Abouelleil A."/>
            <person name="Alvarado L."/>
            <person name="Arachchi H.M."/>
            <person name="Berlin A."/>
            <person name="Brown A."/>
            <person name="Chapman S.B."/>
            <person name="Chen Z."/>
            <person name="Dunbar C."/>
            <person name="Freedman E."/>
            <person name="Gearin G."/>
            <person name="Gellesch M."/>
            <person name="Goldberg J."/>
            <person name="Griggs A."/>
            <person name="Gujja S."/>
            <person name="Heiman D."/>
            <person name="Howarth C."/>
            <person name="Larson L."/>
            <person name="Lui A."/>
            <person name="MacDonald P.J.P."/>
            <person name="Mehta T."/>
            <person name="Montmayeur A."/>
            <person name="Murphy C."/>
            <person name="Neiman D."/>
            <person name="Pearson M."/>
            <person name="Priest M."/>
            <person name="Roberts A."/>
            <person name="Saif S."/>
            <person name="Shea T."/>
            <person name="Shenoy N."/>
            <person name="Sisk P."/>
            <person name="Stolte C."/>
            <person name="Sykes S."/>
            <person name="Wortman J."/>
            <person name="Nusbaum C."/>
            <person name="Birren B."/>
        </authorList>
    </citation>
    <scope>NUCLEOTIDE SEQUENCE [LARGE SCALE GENOMIC DNA]</scope>
    <source>
        <strain evidence="2 3">YIT 12063</strain>
    </source>
</reference>
<dbReference type="EMBL" id="ADLS01000018">
    <property type="protein sequence ID" value="EGX70433.1"/>
    <property type="molecule type" value="Genomic_DNA"/>
</dbReference>
<comment type="caution">
    <text evidence="2">The sequence shown here is derived from an EMBL/GenBank/DDBJ whole genome shotgun (WGS) entry which is preliminary data.</text>
</comment>
<feature type="domain" description="SsuA/THI5-like" evidence="1">
    <location>
        <begin position="79"/>
        <end position="271"/>
    </location>
</feature>
<dbReference type="HOGENOM" id="CLU_028871_5_2_11"/>